<evidence type="ECO:0000256" key="8">
    <source>
        <dbReference type="SAM" id="MobiDB-lite"/>
    </source>
</evidence>
<keyword evidence="5 7" id="KW-0508">mRNA splicing</keyword>
<dbReference type="GO" id="GO:0005681">
    <property type="term" value="C:spliceosomal complex"/>
    <property type="evidence" value="ECO:0007669"/>
    <property type="project" value="UniProtKB-UniRule"/>
</dbReference>
<dbReference type="InterPro" id="IPR039974">
    <property type="entry name" value="Splicing_factor_SLU7"/>
</dbReference>
<name>A0A4P6XLF5_9ASCO</name>
<dbReference type="PANTHER" id="PTHR12942:SF2">
    <property type="entry name" value="PRE-MRNA-SPLICING FACTOR SLU7"/>
    <property type="match status" value="1"/>
</dbReference>
<dbReference type="InterPro" id="IPR021715">
    <property type="entry name" value="Slu7_dom"/>
</dbReference>
<evidence type="ECO:0000259" key="9">
    <source>
        <dbReference type="Pfam" id="PF11708"/>
    </source>
</evidence>
<comment type="similarity">
    <text evidence="2 7">Belongs to the SLU7 family.</text>
</comment>
<sequence length="278" mass="32056">MSSDPNNLYIPKYIQDVPWYYKTAQKNNESVVKDSLAHHRKAPDQAPIDHSEPRAGSGISDEVVEVDGTKIRKSDDYEAKRDRWHGHSAAEWDHILLEWDRVKRITNTQKSGDDSDDTDYELELQELGLARTDLKMGLIEDPLEKSIRDRRDVPEYIRAINGNVGGKIRLGKDSTTGITNDSSEFIKESRDVTEFKKMQQFAWEKNKEFEAKQQKAQYDAKLASLQNPNVQIEEQQVADLGLSMEASPTLMMLKNRQNEQAKKEKGDEKRRKLMERYG</sequence>
<keyword evidence="4 7" id="KW-0747">Spliceosome</keyword>
<organism evidence="10 11">
    <name type="scientific">Metschnikowia aff. pulcherrima</name>
    <dbReference type="NCBI Taxonomy" id="2163413"/>
    <lineage>
        <taxon>Eukaryota</taxon>
        <taxon>Fungi</taxon>
        <taxon>Dikarya</taxon>
        <taxon>Ascomycota</taxon>
        <taxon>Saccharomycotina</taxon>
        <taxon>Pichiomycetes</taxon>
        <taxon>Metschnikowiaceae</taxon>
        <taxon>Metschnikowia</taxon>
    </lineage>
</organism>
<evidence type="ECO:0000256" key="4">
    <source>
        <dbReference type="ARBA" id="ARBA00022728"/>
    </source>
</evidence>
<evidence type="ECO:0000256" key="3">
    <source>
        <dbReference type="ARBA" id="ARBA00022664"/>
    </source>
</evidence>
<evidence type="ECO:0000313" key="11">
    <source>
        <dbReference type="Proteomes" id="UP000292447"/>
    </source>
</evidence>
<reference evidence="11" key="1">
    <citation type="submission" date="2019-03" db="EMBL/GenBank/DDBJ databases">
        <title>Snf2 controls pulcherriminic acid biosynthesis and connects pigmentation and antifungal activity of the yeast Metschnikowia pulcherrima.</title>
        <authorList>
            <person name="Gore-Lloyd D."/>
            <person name="Sumann I."/>
            <person name="Brachmann A.O."/>
            <person name="Schneeberger K."/>
            <person name="Ortiz-Merino R.A."/>
            <person name="Moreno-Beltran M."/>
            <person name="Schlaefli M."/>
            <person name="Kirner P."/>
            <person name="Santos Kron A."/>
            <person name="Wolfe K.H."/>
            <person name="Piel J."/>
            <person name="Ahrens C.H."/>
            <person name="Henk D."/>
            <person name="Freimoser F.M."/>
        </authorList>
    </citation>
    <scope>NUCLEOTIDE SEQUENCE [LARGE SCALE GENOMIC DNA]</scope>
    <source>
        <strain evidence="11">APC 1.2</strain>
    </source>
</reference>
<keyword evidence="3 7" id="KW-0507">mRNA processing</keyword>
<dbReference type="EMBL" id="CP034458">
    <property type="protein sequence ID" value="QBM88157.1"/>
    <property type="molecule type" value="Genomic_DNA"/>
</dbReference>
<keyword evidence="11" id="KW-1185">Reference proteome</keyword>
<comment type="subcellular location">
    <subcellularLocation>
        <location evidence="1 7">Nucleus</location>
    </subcellularLocation>
</comment>
<dbReference type="Pfam" id="PF11708">
    <property type="entry name" value="Slu7"/>
    <property type="match status" value="1"/>
</dbReference>
<feature type="compositionally biased region" description="Basic and acidic residues" evidence="8">
    <location>
        <begin position="256"/>
        <end position="278"/>
    </location>
</feature>
<evidence type="ECO:0000256" key="2">
    <source>
        <dbReference type="ARBA" id="ARBA00007203"/>
    </source>
</evidence>
<feature type="region of interest" description="Disordered" evidence="8">
    <location>
        <begin position="30"/>
        <end position="66"/>
    </location>
</feature>
<dbReference type="PANTHER" id="PTHR12942">
    <property type="entry name" value="STEP II SPLICING FACTOR SLU7"/>
    <property type="match status" value="1"/>
</dbReference>
<evidence type="ECO:0000256" key="6">
    <source>
        <dbReference type="ARBA" id="ARBA00023242"/>
    </source>
</evidence>
<dbReference type="GO" id="GO:0000398">
    <property type="term" value="P:mRNA splicing, via spliceosome"/>
    <property type="evidence" value="ECO:0007669"/>
    <property type="project" value="UniProtKB-UniRule"/>
</dbReference>
<evidence type="ECO:0000256" key="1">
    <source>
        <dbReference type="ARBA" id="ARBA00004123"/>
    </source>
</evidence>
<dbReference type="AlphaFoldDB" id="A0A4P6XLF5"/>
<dbReference type="STRING" id="2163413.A0A4P6XLF5"/>
<comment type="function">
    <text evidence="7">Involved in pre-mRNA splicing.</text>
</comment>
<evidence type="ECO:0000313" key="10">
    <source>
        <dbReference type="EMBL" id="QBM88157.1"/>
    </source>
</evidence>
<feature type="domain" description="Pre-mRNA-splicing factor SLU7" evidence="9">
    <location>
        <begin position="76"/>
        <end position="278"/>
    </location>
</feature>
<gene>
    <name evidence="10" type="primary">MPUL0C01210</name>
    <name evidence="10" type="ORF">METSCH_C01210</name>
</gene>
<dbReference type="Proteomes" id="UP000292447">
    <property type="component" value="Chromosome III"/>
</dbReference>
<feature type="region of interest" description="Disordered" evidence="8">
    <location>
        <begin position="254"/>
        <end position="278"/>
    </location>
</feature>
<evidence type="ECO:0000256" key="7">
    <source>
        <dbReference type="RuleBase" id="RU367071"/>
    </source>
</evidence>
<accession>A0A4P6XLF5</accession>
<comment type="subunit">
    <text evidence="7">Associated with the spliceosome.</text>
</comment>
<dbReference type="GO" id="GO:0030628">
    <property type="term" value="F:pre-mRNA 3'-splice site binding"/>
    <property type="evidence" value="ECO:0007669"/>
    <property type="project" value="UniProtKB-UniRule"/>
</dbReference>
<proteinExistence type="inferred from homology"/>
<keyword evidence="6 7" id="KW-0539">Nucleus</keyword>
<protein>
    <recommendedName>
        <fullName evidence="7">Pre-mRNA-splicing factor SLU7</fullName>
    </recommendedName>
</protein>
<evidence type="ECO:0000256" key="5">
    <source>
        <dbReference type="ARBA" id="ARBA00023187"/>
    </source>
</evidence>